<evidence type="ECO:0000313" key="2">
    <source>
        <dbReference type="EMBL" id="KAF0290965.1"/>
    </source>
</evidence>
<keyword evidence="3" id="KW-1185">Reference proteome</keyword>
<evidence type="ECO:0000313" key="3">
    <source>
        <dbReference type="Proteomes" id="UP000440578"/>
    </source>
</evidence>
<dbReference type="GO" id="GO:0140664">
    <property type="term" value="F:ATP-dependent DNA damage sensor activity"/>
    <property type="evidence" value="ECO:0007669"/>
    <property type="project" value="InterPro"/>
</dbReference>
<dbReference type="GO" id="GO:0000400">
    <property type="term" value="F:four-way junction DNA binding"/>
    <property type="evidence" value="ECO:0007669"/>
    <property type="project" value="TreeGrafter"/>
</dbReference>
<evidence type="ECO:0000259" key="1">
    <source>
        <dbReference type="PROSITE" id="PS50162"/>
    </source>
</evidence>
<dbReference type="PROSITE" id="PS50162">
    <property type="entry name" value="RECA_2"/>
    <property type="match status" value="1"/>
</dbReference>
<dbReference type="GO" id="GO:0033063">
    <property type="term" value="C:Rad51B-Rad51C-Rad51D-XRCC2 complex"/>
    <property type="evidence" value="ECO:0007669"/>
    <property type="project" value="InterPro"/>
</dbReference>
<dbReference type="AlphaFoldDB" id="A0A6A4VB28"/>
<dbReference type="GO" id="GO:0005813">
    <property type="term" value="C:centrosome"/>
    <property type="evidence" value="ECO:0007669"/>
    <property type="project" value="TreeGrafter"/>
</dbReference>
<dbReference type="InterPro" id="IPR020588">
    <property type="entry name" value="RecA_ATP-bd"/>
</dbReference>
<accession>A0A6A4VB28</accession>
<dbReference type="Proteomes" id="UP000440578">
    <property type="component" value="Unassembled WGS sequence"/>
</dbReference>
<sequence length="275" mass="29634">MTGRACRQVAMLACDSSPCGESGRQLLARLAPRPDLGSVLTELCPHHPVPGDIVEISGPGGSGKTQLLMECVAAALSCDSTSAVVLLDTDRHVRMPRLLQLLQRHLPSAAAARSAASRLELLTATSSQQARVALEALLARLEEHAGVLLLAVDSLSAFYWSDRHALGRVGERADAWYRQLGQQLVRLAGRGRLVVVATRHSLSAGATGWHHMGAEWAAAVTRSVCLRPQQGAVEATLRMVARTEDAAPPPPSLWKRRFVITDEGVRWLEVRADSE</sequence>
<name>A0A6A4VB28_AMPAM</name>
<gene>
    <name evidence="2" type="primary">XRCC2</name>
    <name evidence="2" type="ORF">FJT64_010840</name>
</gene>
<dbReference type="PANTHER" id="PTHR46644">
    <property type="entry name" value="DNA REPAIR PROTEIN XRCC2"/>
    <property type="match status" value="1"/>
</dbReference>
<dbReference type="EMBL" id="VIIS01001917">
    <property type="protein sequence ID" value="KAF0290965.1"/>
    <property type="molecule type" value="Genomic_DNA"/>
</dbReference>
<dbReference type="GO" id="GO:0042148">
    <property type="term" value="P:DNA strand invasion"/>
    <property type="evidence" value="ECO:0007669"/>
    <property type="project" value="TreeGrafter"/>
</dbReference>
<comment type="caution">
    <text evidence="2">The sequence shown here is derived from an EMBL/GenBank/DDBJ whole genome shotgun (WGS) entry which is preliminary data.</text>
</comment>
<dbReference type="PANTHER" id="PTHR46644:SF2">
    <property type="entry name" value="DNA REPAIR PROTEIN XRCC2"/>
    <property type="match status" value="1"/>
</dbReference>
<dbReference type="InterPro" id="IPR027417">
    <property type="entry name" value="P-loop_NTPase"/>
</dbReference>
<dbReference type="Pfam" id="PF13481">
    <property type="entry name" value="AAA_25"/>
    <property type="match status" value="1"/>
</dbReference>
<proteinExistence type="predicted"/>
<dbReference type="GO" id="GO:0005657">
    <property type="term" value="C:replication fork"/>
    <property type="evidence" value="ECO:0007669"/>
    <property type="project" value="InterPro"/>
</dbReference>
<feature type="domain" description="RecA family profile 1" evidence="1">
    <location>
        <begin position="30"/>
        <end position="201"/>
    </location>
</feature>
<dbReference type="GO" id="GO:0000724">
    <property type="term" value="P:double-strand break repair via homologous recombination"/>
    <property type="evidence" value="ECO:0007669"/>
    <property type="project" value="InterPro"/>
</dbReference>
<dbReference type="Gene3D" id="3.40.50.300">
    <property type="entry name" value="P-loop containing nucleotide triphosphate hydrolases"/>
    <property type="match status" value="1"/>
</dbReference>
<dbReference type="InterPro" id="IPR030547">
    <property type="entry name" value="XRCC2"/>
</dbReference>
<protein>
    <submittedName>
        <fullName evidence="2">DNA repair protein XRCC2</fullName>
    </submittedName>
</protein>
<dbReference type="GO" id="GO:0005524">
    <property type="term" value="F:ATP binding"/>
    <property type="evidence" value="ECO:0007669"/>
    <property type="project" value="InterPro"/>
</dbReference>
<dbReference type="SUPFAM" id="SSF52540">
    <property type="entry name" value="P-loop containing nucleoside triphosphate hydrolases"/>
    <property type="match status" value="1"/>
</dbReference>
<dbReference type="OrthoDB" id="420422at2759"/>
<reference evidence="2 3" key="1">
    <citation type="submission" date="2019-07" db="EMBL/GenBank/DDBJ databases">
        <title>Draft genome assembly of a fouling barnacle, Amphibalanus amphitrite (Darwin, 1854): The first reference genome for Thecostraca.</title>
        <authorList>
            <person name="Kim W."/>
        </authorList>
    </citation>
    <scope>NUCLEOTIDE SEQUENCE [LARGE SCALE GENOMIC DNA]</scope>
    <source>
        <strain evidence="2">SNU_AA5</strain>
        <tissue evidence="2">Soma without cirri and trophi</tissue>
    </source>
</reference>
<organism evidence="2 3">
    <name type="scientific">Amphibalanus amphitrite</name>
    <name type="common">Striped barnacle</name>
    <name type="synonym">Balanus amphitrite</name>
    <dbReference type="NCBI Taxonomy" id="1232801"/>
    <lineage>
        <taxon>Eukaryota</taxon>
        <taxon>Metazoa</taxon>
        <taxon>Ecdysozoa</taxon>
        <taxon>Arthropoda</taxon>
        <taxon>Crustacea</taxon>
        <taxon>Multicrustacea</taxon>
        <taxon>Cirripedia</taxon>
        <taxon>Thoracica</taxon>
        <taxon>Thoracicalcarea</taxon>
        <taxon>Balanomorpha</taxon>
        <taxon>Balanoidea</taxon>
        <taxon>Balanidae</taxon>
        <taxon>Amphibalaninae</taxon>
        <taxon>Amphibalanus</taxon>
    </lineage>
</organism>